<protein>
    <submittedName>
        <fullName evidence="2">Uncharacterized protein</fullName>
    </submittedName>
</protein>
<feature type="compositionally biased region" description="Polar residues" evidence="1">
    <location>
        <begin position="27"/>
        <end position="41"/>
    </location>
</feature>
<feature type="region of interest" description="Disordered" evidence="1">
    <location>
        <begin position="1"/>
        <end position="107"/>
    </location>
</feature>
<gene>
    <name evidence="2" type="ORF">GCM10010226_19960</name>
</gene>
<evidence type="ECO:0000313" key="2">
    <source>
        <dbReference type="EMBL" id="GGT43567.1"/>
    </source>
</evidence>
<feature type="compositionally biased region" description="Low complexity" evidence="1">
    <location>
        <begin position="79"/>
        <end position="96"/>
    </location>
</feature>
<name>A0A918LSL2_9ACTN</name>
<dbReference type="AlphaFoldDB" id="A0A918LSL2"/>
<evidence type="ECO:0000313" key="3">
    <source>
        <dbReference type="Proteomes" id="UP000646776"/>
    </source>
</evidence>
<accession>A0A918LSL2</accession>
<proteinExistence type="predicted"/>
<keyword evidence="3" id="KW-1185">Reference proteome</keyword>
<organism evidence="2 3">
    <name type="scientific">Streptomyces phaeofaciens</name>
    <dbReference type="NCBI Taxonomy" id="68254"/>
    <lineage>
        <taxon>Bacteria</taxon>
        <taxon>Bacillati</taxon>
        <taxon>Actinomycetota</taxon>
        <taxon>Actinomycetes</taxon>
        <taxon>Kitasatosporales</taxon>
        <taxon>Streptomycetaceae</taxon>
        <taxon>Streptomyces</taxon>
    </lineage>
</organism>
<evidence type="ECO:0000256" key="1">
    <source>
        <dbReference type="SAM" id="MobiDB-lite"/>
    </source>
</evidence>
<comment type="caution">
    <text evidence="2">The sequence shown here is derived from an EMBL/GenBank/DDBJ whole genome shotgun (WGS) entry which is preliminary data.</text>
</comment>
<reference evidence="2" key="1">
    <citation type="journal article" date="2014" name="Int. J. Syst. Evol. Microbiol.">
        <title>Complete genome sequence of Corynebacterium casei LMG S-19264T (=DSM 44701T), isolated from a smear-ripened cheese.</title>
        <authorList>
            <consortium name="US DOE Joint Genome Institute (JGI-PGF)"/>
            <person name="Walter F."/>
            <person name="Albersmeier A."/>
            <person name="Kalinowski J."/>
            <person name="Ruckert C."/>
        </authorList>
    </citation>
    <scope>NUCLEOTIDE SEQUENCE</scope>
    <source>
        <strain evidence="2">JCM 4125</strain>
    </source>
</reference>
<sequence length="107" mass="11164">MDDVDEADLGHRHGSGHGQRTDRSIVGNPSSAIRRQKTVSVSEVGPAYPLGDRSVRGSTRPSPVPAAPCRCTRPGRVSRPTGRARPAGGRPAYGRGVDPISPSGTGR</sequence>
<dbReference type="Proteomes" id="UP000646776">
    <property type="component" value="Unassembled WGS sequence"/>
</dbReference>
<dbReference type="EMBL" id="BMSA01000004">
    <property type="protein sequence ID" value="GGT43567.1"/>
    <property type="molecule type" value="Genomic_DNA"/>
</dbReference>
<reference evidence="2" key="2">
    <citation type="submission" date="2020-09" db="EMBL/GenBank/DDBJ databases">
        <authorList>
            <person name="Sun Q."/>
            <person name="Ohkuma M."/>
        </authorList>
    </citation>
    <scope>NUCLEOTIDE SEQUENCE</scope>
    <source>
        <strain evidence="2">JCM 4125</strain>
    </source>
</reference>